<dbReference type="GO" id="GO:0009897">
    <property type="term" value="C:external side of plasma membrane"/>
    <property type="evidence" value="ECO:0007669"/>
    <property type="project" value="TreeGrafter"/>
</dbReference>
<organism evidence="5 6">
    <name type="scientific">Nothobranchius furzeri</name>
    <name type="common">Turquoise killifish</name>
    <dbReference type="NCBI Taxonomy" id="105023"/>
    <lineage>
        <taxon>Eukaryota</taxon>
        <taxon>Metazoa</taxon>
        <taxon>Chordata</taxon>
        <taxon>Craniata</taxon>
        <taxon>Vertebrata</taxon>
        <taxon>Euteleostomi</taxon>
        <taxon>Actinopterygii</taxon>
        <taxon>Neopterygii</taxon>
        <taxon>Teleostei</taxon>
        <taxon>Neoteleostei</taxon>
        <taxon>Acanthomorphata</taxon>
        <taxon>Ovalentaria</taxon>
        <taxon>Atherinomorphae</taxon>
        <taxon>Cyprinodontiformes</taxon>
        <taxon>Nothobranchiidae</taxon>
        <taxon>Nothobranchius</taxon>
    </lineage>
</organism>
<evidence type="ECO:0000256" key="2">
    <source>
        <dbReference type="ARBA" id="ARBA00023136"/>
    </source>
</evidence>
<dbReference type="InterPro" id="IPR050504">
    <property type="entry name" value="IgSF_BTN/MOG"/>
</dbReference>
<sequence length="286" mass="31731">AVQVHVCPLPSSSCSQVCSSAQVSAVEMFQGDQFLLLPCGFPTFDLENPTVVWTRQDLSPPTVHQRLPEGDQLKDQNQLYRGRTSMKADALVSGDLSLNLTNLQLSDSGTYTCSVTDFGEELSRTDVELKVKGQRSLCPSCVSSERFPSWAIAILVLLVLIVSAGPDIPLPSHLDQLLRGNPKAFPGQVRDIVPPPCPGSTFRPSPGWTFPENLTREASRRHPNQIPSCFDWLLSMWRSSKSTPIPSWITQLLTLPLRESPDTLRRKLISAVISFFRSLPKARDHR</sequence>
<evidence type="ECO:0000313" key="6">
    <source>
        <dbReference type="Proteomes" id="UP000694548"/>
    </source>
</evidence>
<name>A0A8C6NX42_NOTFU</name>
<dbReference type="SUPFAM" id="SSF48726">
    <property type="entry name" value="Immunoglobulin"/>
    <property type="match status" value="1"/>
</dbReference>
<dbReference type="PROSITE" id="PS50835">
    <property type="entry name" value="IG_LIKE"/>
    <property type="match status" value="1"/>
</dbReference>
<dbReference type="Pfam" id="PF07686">
    <property type="entry name" value="V-set"/>
    <property type="match status" value="1"/>
</dbReference>
<accession>A0A8C6NX42</accession>
<dbReference type="GO" id="GO:0001817">
    <property type="term" value="P:regulation of cytokine production"/>
    <property type="evidence" value="ECO:0007669"/>
    <property type="project" value="TreeGrafter"/>
</dbReference>
<dbReference type="InterPro" id="IPR013783">
    <property type="entry name" value="Ig-like_fold"/>
</dbReference>
<dbReference type="GO" id="GO:0005102">
    <property type="term" value="F:signaling receptor binding"/>
    <property type="evidence" value="ECO:0007669"/>
    <property type="project" value="TreeGrafter"/>
</dbReference>
<dbReference type="Proteomes" id="UP000694548">
    <property type="component" value="Unassembled WGS sequence"/>
</dbReference>
<dbReference type="InterPro" id="IPR007110">
    <property type="entry name" value="Ig-like_dom"/>
</dbReference>
<dbReference type="Gene3D" id="2.60.40.10">
    <property type="entry name" value="Immunoglobulins"/>
    <property type="match status" value="1"/>
</dbReference>
<evidence type="ECO:0000256" key="3">
    <source>
        <dbReference type="ARBA" id="ARBA00023319"/>
    </source>
</evidence>
<reference evidence="5" key="1">
    <citation type="submission" date="2025-08" db="UniProtKB">
        <authorList>
            <consortium name="Ensembl"/>
        </authorList>
    </citation>
    <scope>IDENTIFICATION</scope>
</reference>
<dbReference type="InterPro" id="IPR013106">
    <property type="entry name" value="Ig_V-set"/>
</dbReference>
<dbReference type="GeneTree" id="ENSGT01140000282764"/>
<comment type="subcellular location">
    <subcellularLocation>
        <location evidence="1">Membrane</location>
    </subcellularLocation>
</comment>
<feature type="domain" description="Ig-like" evidence="4">
    <location>
        <begin position="10"/>
        <end position="130"/>
    </location>
</feature>
<dbReference type="SMART" id="SM00409">
    <property type="entry name" value="IG"/>
    <property type="match status" value="1"/>
</dbReference>
<dbReference type="AlphaFoldDB" id="A0A8C6NX42"/>
<dbReference type="InterPro" id="IPR036179">
    <property type="entry name" value="Ig-like_dom_sf"/>
</dbReference>
<keyword evidence="2" id="KW-0472">Membrane</keyword>
<dbReference type="Ensembl" id="ENSNFUT00015033922.1">
    <property type="protein sequence ID" value="ENSNFUP00015032458.1"/>
    <property type="gene ID" value="ENSNFUG00015015892.1"/>
</dbReference>
<keyword evidence="3" id="KW-0393">Immunoglobulin domain</keyword>
<dbReference type="SMART" id="SM00406">
    <property type="entry name" value="IGv"/>
    <property type="match status" value="1"/>
</dbReference>
<protein>
    <recommendedName>
        <fullName evidence="4">Ig-like domain-containing protein</fullName>
    </recommendedName>
</protein>
<evidence type="ECO:0000259" key="4">
    <source>
        <dbReference type="PROSITE" id="PS50835"/>
    </source>
</evidence>
<evidence type="ECO:0000256" key="1">
    <source>
        <dbReference type="ARBA" id="ARBA00004370"/>
    </source>
</evidence>
<dbReference type="PANTHER" id="PTHR24100">
    <property type="entry name" value="BUTYROPHILIN"/>
    <property type="match status" value="1"/>
</dbReference>
<reference evidence="5" key="2">
    <citation type="submission" date="2025-09" db="UniProtKB">
        <authorList>
            <consortium name="Ensembl"/>
        </authorList>
    </citation>
    <scope>IDENTIFICATION</scope>
</reference>
<dbReference type="GO" id="GO:0050852">
    <property type="term" value="P:T cell receptor signaling pathway"/>
    <property type="evidence" value="ECO:0007669"/>
    <property type="project" value="TreeGrafter"/>
</dbReference>
<dbReference type="InterPro" id="IPR003599">
    <property type="entry name" value="Ig_sub"/>
</dbReference>
<keyword evidence="6" id="KW-1185">Reference proteome</keyword>
<evidence type="ECO:0000313" key="5">
    <source>
        <dbReference type="Ensembl" id="ENSNFUP00015032458.1"/>
    </source>
</evidence>
<proteinExistence type="predicted"/>